<protein>
    <submittedName>
        <fullName evidence="1">Uncharacterized protein</fullName>
    </submittedName>
</protein>
<gene>
    <name evidence="2" type="ORF">KXQ929_LOCUS29292</name>
    <name evidence="1" type="ORF">OXD698_LOCUS29714</name>
</gene>
<name>A0A819P3P1_9BILA</name>
<dbReference type="AlphaFoldDB" id="A0A819P3P1"/>
<dbReference type="PANTHER" id="PTHR38696:SF1">
    <property type="entry name" value="MEDIATOR OF RNA POLYMERASE II TRANSCRIPTION SUBUNIT 13"/>
    <property type="match status" value="1"/>
</dbReference>
<dbReference type="EMBL" id="CAJOBB010003013">
    <property type="protein sequence ID" value="CAF4014630.1"/>
    <property type="molecule type" value="Genomic_DNA"/>
</dbReference>
<sequence length="224" mass="25406">MFKNNDYTANAGDANGIPPAYSRHQHACLTLNMTDRLRLIQFPTTIIDIIRQTILTSMPWYGQGAEAVESRFMMMSVLSALHHQGWYLLMSTDISKKQADKDSLIFQLGTPPPPTSFFSVSFNELDKLRLIGAPPELISAVQQIIGTSEIQREEWVYSQTAYQFKLRGHPWLGSGEEAVTSRIKLLSLLDCFASYGWQLHATVDMSLGHDGSETDTWFFRRIQQ</sequence>
<evidence type="ECO:0000313" key="2">
    <source>
        <dbReference type="EMBL" id="CAF4014630.1"/>
    </source>
</evidence>
<dbReference type="EMBL" id="CAJOAZ010003386">
    <property type="protein sequence ID" value="CAF4004347.1"/>
    <property type="molecule type" value="Genomic_DNA"/>
</dbReference>
<evidence type="ECO:0000313" key="3">
    <source>
        <dbReference type="Proteomes" id="UP000663844"/>
    </source>
</evidence>
<dbReference type="PANTHER" id="PTHR38696">
    <property type="entry name" value="MEDIATOR OF RNA POLYMERASE II TRANSCRIPTION SUBUNIT 13"/>
    <property type="match status" value="1"/>
</dbReference>
<reference evidence="1" key="1">
    <citation type="submission" date="2021-02" db="EMBL/GenBank/DDBJ databases">
        <authorList>
            <person name="Nowell W R."/>
        </authorList>
    </citation>
    <scope>NUCLEOTIDE SEQUENCE</scope>
</reference>
<evidence type="ECO:0000313" key="1">
    <source>
        <dbReference type="EMBL" id="CAF4004347.1"/>
    </source>
</evidence>
<dbReference type="Proteomes" id="UP000663844">
    <property type="component" value="Unassembled WGS sequence"/>
</dbReference>
<dbReference type="Proteomes" id="UP000663868">
    <property type="component" value="Unassembled WGS sequence"/>
</dbReference>
<organism evidence="1 3">
    <name type="scientific">Adineta steineri</name>
    <dbReference type="NCBI Taxonomy" id="433720"/>
    <lineage>
        <taxon>Eukaryota</taxon>
        <taxon>Metazoa</taxon>
        <taxon>Spiralia</taxon>
        <taxon>Gnathifera</taxon>
        <taxon>Rotifera</taxon>
        <taxon>Eurotatoria</taxon>
        <taxon>Bdelloidea</taxon>
        <taxon>Adinetida</taxon>
        <taxon>Adinetidae</taxon>
        <taxon>Adineta</taxon>
    </lineage>
</organism>
<comment type="caution">
    <text evidence="1">The sequence shown here is derived from an EMBL/GenBank/DDBJ whole genome shotgun (WGS) entry which is preliminary data.</text>
</comment>
<proteinExistence type="predicted"/>
<accession>A0A819P3P1</accession>